<keyword evidence="4" id="KW-1133">Transmembrane helix</keyword>
<dbReference type="SMART" id="SM00304">
    <property type="entry name" value="HAMP"/>
    <property type="match status" value="1"/>
</dbReference>
<keyword evidence="8" id="KW-1185">Reference proteome</keyword>
<evidence type="ECO:0000256" key="1">
    <source>
        <dbReference type="ARBA" id="ARBA00023224"/>
    </source>
</evidence>
<dbReference type="Gene3D" id="6.10.340.10">
    <property type="match status" value="1"/>
</dbReference>
<dbReference type="Pfam" id="PF00015">
    <property type="entry name" value="MCPsignal"/>
    <property type="match status" value="1"/>
</dbReference>
<evidence type="ECO:0000313" key="8">
    <source>
        <dbReference type="Proteomes" id="UP000621540"/>
    </source>
</evidence>
<gene>
    <name evidence="7" type="ORF">H8Z76_07035</name>
</gene>
<protein>
    <submittedName>
        <fullName evidence="7">Methyl-accepting chemotaxis protein</fullName>
    </submittedName>
</protein>
<dbReference type="RefSeq" id="WP_022514570.1">
    <property type="nucleotide sequence ID" value="NZ_JACOQH010000004.1"/>
</dbReference>
<dbReference type="InterPro" id="IPR004089">
    <property type="entry name" value="MCPsignal_dom"/>
</dbReference>
<evidence type="ECO:0000259" key="5">
    <source>
        <dbReference type="PROSITE" id="PS50111"/>
    </source>
</evidence>
<dbReference type="EMBL" id="JACOQH010000004">
    <property type="protein sequence ID" value="MBC5753783.1"/>
    <property type="molecule type" value="Genomic_DNA"/>
</dbReference>
<comment type="caution">
    <text evidence="7">The sequence shown here is derived from an EMBL/GenBank/DDBJ whole genome shotgun (WGS) entry which is preliminary data.</text>
</comment>
<proteinExistence type="inferred from homology"/>
<keyword evidence="4" id="KW-0812">Transmembrane</keyword>
<evidence type="ECO:0000256" key="2">
    <source>
        <dbReference type="ARBA" id="ARBA00029447"/>
    </source>
</evidence>
<evidence type="ECO:0000313" key="7">
    <source>
        <dbReference type="EMBL" id="MBC5753783.1"/>
    </source>
</evidence>
<feature type="domain" description="Methyl-accepting transducer" evidence="5">
    <location>
        <begin position="540"/>
        <end position="797"/>
    </location>
</feature>
<dbReference type="InterPro" id="IPR003660">
    <property type="entry name" value="HAMP_dom"/>
</dbReference>
<dbReference type="PROSITE" id="PS50111">
    <property type="entry name" value="CHEMOTAXIS_TRANSDUC_2"/>
    <property type="match status" value="1"/>
</dbReference>
<reference evidence="7 8" key="1">
    <citation type="submission" date="2020-08" db="EMBL/GenBank/DDBJ databases">
        <title>Genome public.</title>
        <authorList>
            <person name="Liu C."/>
            <person name="Sun Q."/>
        </authorList>
    </citation>
    <scope>NUCLEOTIDE SEQUENCE [LARGE SCALE GENOMIC DNA]</scope>
    <source>
        <strain evidence="7 8">BX0805</strain>
    </source>
</reference>
<feature type="transmembrane region" description="Helical" evidence="4">
    <location>
        <begin position="27"/>
        <end position="49"/>
    </location>
</feature>
<comment type="similarity">
    <text evidence="2">Belongs to the methyl-accepting chemotaxis (MCP) protein family.</text>
</comment>
<keyword evidence="1 3" id="KW-0807">Transducer</keyword>
<feature type="domain" description="HAMP" evidence="6">
    <location>
        <begin position="469"/>
        <end position="521"/>
    </location>
</feature>
<dbReference type="SUPFAM" id="SSF58104">
    <property type="entry name" value="Methyl-accepting chemotaxis protein (MCP) signaling domain"/>
    <property type="match status" value="1"/>
</dbReference>
<name>A0ABR7IA13_9FIRM</name>
<dbReference type="Gene3D" id="2.60.120.260">
    <property type="entry name" value="Galactose-binding domain-like"/>
    <property type="match status" value="1"/>
</dbReference>
<dbReference type="PROSITE" id="PS50885">
    <property type="entry name" value="HAMP"/>
    <property type="match status" value="1"/>
</dbReference>
<evidence type="ECO:0000259" key="6">
    <source>
        <dbReference type="PROSITE" id="PS50885"/>
    </source>
</evidence>
<evidence type="ECO:0000256" key="3">
    <source>
        <dbReference type="PROSITE-ProRule" id="PRU00284"/>
    </source>
</evidence>
<dbReference type="PANTHER" id="PTHR32089:SF112">
    <property type="entry name" value="LYSOZYME-LIKE PROTEIN-RELATED"/>
    <property type="match status" value="1"/>
</dbReference>
<sequence length="826" mass="89195">MHSKKKDSATKAPIAKASIFSSIRGKLLVLGCVSIATTVILGFTGIYLINSSNSNNQVLADINQINLLQNENQTLDVSFLYDLDTSYNDTKMDNLKQMSSAAENALKYTKSGFRSDLKEISDDIDTTISNSSDLFSSISERGFSKDSGMYADFIAPDEALESCFSDMSGESEWIDGTWVDFPLASAETVTVDGVNYRHITYTNTYEGNGKRDYLIVRAGGNGIEYTGRVFINNIVVNDSETLDLSSLTAADLSKSYGEGYSDLDVTTFNNVPSISFQGTFTSTNPDWQEASIEIPIADSSFNVCQKATVDLYFEETQLPTVRAAIALNGKYDFGSNLDSLNQDFASYSKSVAEGNDSTDAASAIESKLAEIKNNISVYAVDPDIVSAGTSALSQKEDAFASMQDYDKNIISLKSENNEINNNLTSVTSDVRSLIEKQTKTSRTTMTALIAIVFVIGAALIVAILLYVISSIQKSVGSFRHTLSDISNGNMTVRAATGKGDEFDLFGHSLNQMADKLTATLKSVVKIAGDLKVSGSSLEQMAQSTNETSSQIDLAITGIADGANNQAEDVEQSTHQITDLGNFMDDMVSNVGELDSTSAHMKEASDEALQILNGLSVSNQKTTDGINKISDLIHTTNNSVQEIKEAVSLISSIASQTNLLSLNASIEAARAGDAGKGFAVVASEIQQLADQSDKSADTIYQVITNLTDNFQNTMSVMDEVVQATLEQNEKLNETQTQFDIVRGGIDQSRDKTSVIKSSIEECNKVIINVNQLMINLSAISEENAASTTETADSMQVLNHTINNLLTESQKLLAASSDLEKDMQSFIL</sequence>
<dbReference type="Proteomes" id="UP000621540">
    <property type="component" value="Unassembled WGS sequence"/>
</dbReference>
<organism evidence="7 8">
    <name type="scientific">Roseburia yibonii</name>
    <dbReference type="NCBI Taxonomy" id="2763063"/>
    <lineage>
        <taxon>Bacteria</taxon>
        <taxon>Bacillati</taxon>
        <taxon>Bacillota</taxon>
        <taxon>Clostridia</taxon>
        <taxon>Lachnospirales</taxon>
        <taxon>Lachnospiraceae</taxon>
        <taxon>Roseburia</taxon>
    </lineage>
</organism>
<feature type="transmembrane region" description="Helical" evidence="4">
    <location>
        <begin position="445"/>
        <end position="468"/>
    </location>
</feature>
<accession>A0ABR7IA13</accession>
<evidence type="ECO:0000256" key="4">
    <source>
        <dbReference type="SAM" id="Phobius"/>
    </source>
</evidence>
<dbReference type="SMART" id="SM00283">
    <property type="entry name" value="MA"/>
    <property type="match status" value="1"/>
</dbReference>
<dbReference type="CDD" id="cd06225">
    <property type="entry name" value="HAMP"/>
    <property type="match status" value="1"/>
</dbReference>
<keyword evidence="4" id="KW-0472">Membrane</keyword>
<dbReference type="Gene3D" id="1.10.287.950">
    <property type="entry name" value="Methyl-accepting chemotaxis protein"/>
    <property type="match status" value="1"/>
</dbReference>
<dbReference type="PANTHER" id="PTHR32089">
    <property type="entry name" value="METHYL-ACCEPTING CHEMOTAXIS PROTEIN MCPB"/>
    <property type="match status" value="1"/>
</dbReference>